<reference evidence="2" key="1">
    <citation type="submission" date="2018-02" db="EMBL/GenBank/DDBJ databases">
        <title>Rhizophora mucronata_Transcriptome.</title>
        <authorList>
            <person name="Meera S.P."/>
            <person name="Sreeshan A."/>
            <person name="Augustine A."/>
        </authorList>
    </citation>
    <scope>NUCLEOTIDE SEQUENCE</scope>
    <source>
        <tissue evidence="2">Leaf</tissue>
    </source>
</reference>
<evidence type="ECO:0000256" key="1">
    <source>
        <dbReference type="SAM" id="MobiDB-lite"/>
    </source>
</evidence>
<organism evidence="2">
    <name type="scientific">Rhizophora mucronata</name>
    <name type="common">Asiatic mangrove</name>
    <dbReference type="NCBI Taxonomy" id="61149"/>
    <lineage>
        <taxon>Eukaryota</taxon>
        <taxon>Viridiplantae</taxon>
        <taxon>Streptophyta</taxon>
        <taxon>Embryophyta</taxon>
        <taxon>Tracheophyta</taxon>
        <taxon>Spermatophyta</taxon>
        <taxon>Magnoliopsida</taxon>
        <taxon>eudicotyledons</taxon>
        <taxon>Gunneridae</taxon>
        <taxon>Pentapetalae</taxon>
        <taxon>rosids</taxon>
        <taxon>fabids</taxon>
        <taxon>Malpighiales</taxon>
        <taxon>Rhizophoraceae</taxon>
        <taxon>Rhizophora</taxon>
    </lineage>
</organism>
<feature type="region of interest" description="Disordered" evidence="1">
    <location>
        <begin position="1"/>
        <end position="44"/>
    </location>
</feature>
<name>A0A2P2L4M9_RHIMU</name>
<dbReference type="AlphaFoldDB" id="A0A2P2L4M9"/>
<sequence length="44" mass="5110">MHGKRPQQRNTRPGKQLRTKREHLDKIGNYDPQSAQTSLKLPAQ</sequence>
<protein>
    <submittedName>
        <fullName evidence="2">Uncharacterized protein</fullName>
    </submittedName>
</protein>
<evidence type="ECO:0000313" key="2">
    <source>
        <dbReference type="EMBL" id="MBX12910.1"/>
    </source>
</evidence>
<feature type="compositionally biased region" description="Polar residues" evidence="1">
    <location>
        <begin position="31"/>
        <end position="44"/>
    </location>
</feature>
<dbReference type="EMBL" id="GGEC01032426">
    <property type="protein sequence ID" value="MBX12910.1"/>
    <property type="molecule type" value="Transcribed_RNA"/>
</dbReference>
<accession>A0A2P2L4M9</accession>
<proteinExistence type="predicted"/>